<evidence type="ECO:0000256" key="7">
    <source>
        <dbReference type="ARBA" id="ARBA00023136"/>
    </source>
</evidence>
<evidence type="ECO:0000256" key="5">
    <source>
        <dbReference type="ARBA" id="ARBA00022692"/>
    </source>
</evidence>
<dbReference type="Pfam" id="PF01594">
    <property type="entry name" value="AI-2E_transport"/>
    <property type="match status" value="1"/>
</dbReference>
<dbReference type="PANTHER" id="PTHR21716">
    <property type="entry name" value="TRANSMEMBRANE PROTEIN"/>
    <property type="match status" value="1"/>
</dbReference>
<organism evidence="9">
    <name type="scientific">freshwater metagenome</name>
    <dbReference type="NCBI Taxonomy" id="449393"/>
    <lineage>
        <taxon>unclassified sequences</taxon>
        <taxon>metagenomes</taxon>
        <taxon>ecological metagenomes</taxon>
    </lineage>
</organism>
<evidence type="ECO:0000313" key="10">
    <source>
        <dbReference type="EMBL" id="CAB5117111.1"/>
    </source>
</evidence>
<feature type="transmembrane region" description="Helical" evidence="8">
    <location>
        <begin position="281"/>
        <end position="299"/>
    </location>
</feature>
<dbReference type="GO" id="GO:0055085">
    <property type="term" value="P:transmembrane transport"/>
    <property type="evidence" value="ECO:0007669"/>
    <property type="project" value="TreeGrafter"/>
</dbReference>
<dbReference type="AlphaFoldDB" id="A0A6J6JHI1"/>
<comment type="similarity">
    <text evidence="2">Belongs to the autoinducer-2 exporter (AI-2E) (TC 2.A.86) family.</text>
</comment>
<sequence>MVEPASSSNSNKMPPWTWKAIIVFWLGFLGTLVLRYSYERLSSLLILLLVALFLSLAIEPGTTRLAKRGWKRGRATVAILLAVMAGVLIFVAAIGTLVATQVADLAQNSERYVGRTVSFVNDNFGANINAAKVNNSIQDPDGPVQEFIRGQQGEALQLSVTALGLLLQGFSVMLFTFYLVADGPRIRRSICSRLAPDKQRRVLDTWELAIAKTGGYIYSRVLLAAFSAFVHWIAFQSLGTAAPVAMALWVGLISQFIPVVGTYIAGVLPVLITFIDSPVKALVIIAVIIAYQQVENFLISPRITARTMEIHPAISFGSAIAGAALLGPVGAILGLPVAAMAVALASAHGQRHELIKDDLVHVQEKPIREPRVSRRGRRRGKR</sequence>
<name>A0A6J6JHI1_9ZZZZ</name>
<keyword evidence="6 8" id="KW-1133">Transmembrane helix</keyword>
<evidence type="ECO:0000256" key="6">
    <source>
        <dbReference type="ARBA" id="ARBA00022989"/>
    </source>
</evidence>
<dbReference type="InterPro" id="IPR002549">
    <property type="entry name" value="AI-2E-like"/>
</dbReference>
<proteinExistence type="inferred from homology"/>
<feature type="transmembrane region" description="Helical" evidence="8">
    <location>
        <begin position="247"/>
        <end position="274"/>
    </location>
</feature>
<feature type="transmembrane region" description="Helical" evidence="8">
    <location>
        <begin position="20"/>
        <end position="38"/>
    </location>
</feature>
<evidence type="ECO:0000256" key="8">
    <source>
        <dbReference type="SAM" id="Phobius"/>
    </source>
</evidence>
<feature type="transmembrane region" description="Helical" evidence="8">
    <location>
        <begin position="319"/>
        <end position="345"/>
    </location>
</feature>
<dbReference type="GO" id="GO:0005886">
    <property type="term" value="C:plasma membrane"/>
    <property type="evidence" value="ECO:0007669"/>
    <property type="project" value="UniProtKB-SubCell"/>
</dbReference>
<comment type="subcellular location">
    <subcellularLocation>
        <location evidence="1">Cell membrane</location>
        <topology evidence="1">Multi-pass membrane protein</topology>
    </subcellularLocation>
</comment>
<evidence type="ECO:0000256" key="3">
    <source>
        <dbReference type="ARBA" id="ARBA00022448"/>
    </source>
</evidence>
<evidence type="ECO:0000313" key="9">
    <source>
        <dbReference type="EMBL" id="CAB4636691.1"/>
    </source>
</evidence>
<accession>A0A6J6JHI1</accession>
<dbReference type="EMBL" id="CAFBRX010000032">
    <property type="protein sequence ID" value="CAB5117111.1"/>
    <property type="molecule type" value="Genomic_DNA"/>
</dbReference>
<dbReference type="PANTHER" id="PTHR21716:SF53">
    <property type="entry name" value="PERMEASE PERM-RELATED"/>
    <property type="match status" value="1"/>
</dbReference>
<protein>
    <submittedName>
        <fullName evidence="9">Unannotated protein</fullName>
    </submittedName>
</protein>
<evidence type="ECO:0000256" key="2">
    <source>
        <dbReference type="ARBA" id="ARBA00009773"/>
    </source>
</evidence>
<keyword evidence="5 8" id="KW-0812">Transmembrane</keyword>
<feature type="transmembrane region" description="Helical" evidence="8">
    <location>
        <begin position="44"/>
        <end position="63"/>
    </location>
</feature>
<reference evidence="9" key="1">
    <citation type="submission" date="2020-05" db="EMBL/GenBank/DDBJ databases">
        <authorList>
            <person name="Chiriac C."/>
            <person name="Salcher M."/>
            <person name="Ghai R."/>
            <person name="Kavagutti S V."/>
        </authorList>
    </citation>
    <scope>NUCLEOTIDE SEQUENCE</scope>
</reference>
<keyword evidence="7 8" id="KW-0472">Membrane</keyword>
<feature type="transmembrane region" description="Helical" evidence="8">
    <location>
        <begin position="217"/>
        <end position="235"/>
    </location>
</feature>
<keyword evidence="4" id="KW-1003">Cell membrane</keyword>
<evidence type="ECO:0000256" key="1">
    <source>
        <dbReference type="ARBA" id="ARBA00004651"/>
    </source>
</evidence>
<dbReference type="EMBL" id="CAEZVL010000170">
    <property type="protein sequence ID" value="CAB4636691.1"/>
    <property type="molecule type" value="Genomic_DNA"/>
</dbReference>
<gene>
    <name evidence="9" type="ORF">UFOPK1960_01025</name>
    <name evidence="10" type="ORF">UFOPK4422_00466</name>
</gene>
<feature type="transmembrane region" description="Helical" evidence="8">
    <location>
        <begin position="75"/>
        <end position="99"/>
    </location>
</feature>
<keyword evidence="3" id="KW-0813">Transport</keyword>
<feature type="transmembrane region" description="Helical" evidence="8">
    <location>
        <begin position="156"/>
        <end position="180"/>
    </location>
</feature>
<evidence type="ECO:0000256" key="4">
    <source>
        <dbReference type="ARBA" id="ARBA00022475"/>
    </source>
</evidence>